<keyword evidence="5" id="KW-0648">Protein biosynthesis</keyword>
<dbReference type="InterPro" id="IPR036390">
    <property type="entry name" value="WH_DNA-bd_sf"/>
</dbReference>
<proteinExistence type="predicted"/>
<dbReference type="GO" id="GO:0005525">
    <property type="term" value="F:GTP binding"/>
    <property type="evidence" value="ECO:0007669"/>
    <property type="project" value="UniProtKB-KW"/>
</dbReference>
<dbReference type="InterPro" id="IPR009000">
    <property type="entry name" value="Transl_B-barrel_sf"/>
</dbReference>
<dbReference type="Pfam" id="PF25461">
    <property type="entry name" value="Beta-barrel_SelB"/>
    <property type="match status" value="1"/>
</dbReference>
<dbReference type="GO" id="GO:0003746">
    <property type="term" value="F:translation elongation factor activity"/>
    <property type="evidence" value="ECO:0007669"/>
    <property type="project" value="InterPro"/>
</dbReference>
<dbReference type="InterPro" id="IPR048931">
    <property type="entry name" value="WHD_2nd_SelB_bact"/>
</dbReference>
<dbReference type="CDD" id="cd04171">
    <property type="entry name" value="SelB"/>
    <property type="match status" value="1"/>
</dbReference>
<keyword evidence="11" id="KW-1185">Reference proteome</keyword>
<dbReference type="GO" id="GO:0003924">
    <property type="term" value="F:GTPase activity"/>
    <property type="evidence" value="ECO:0007669"/>
    <property type="project" value="InterPro"/>
</dbReference>
<dbReference type="InterPro" id="IPR036388">
    <property type="entry name" value="WH-like_DNA-bd_sf"/>
</dbReference>
<dbReference type="CDD" id="cd15491">
    <property type="entry name" value="selB_III"/>
    <property type="match status" value="1"/>
</dbReference>
<gene>
    <name evidence="10" type="primary">selB</name>
    <name evidence="10" type="ORF">GCM10011396_26740</name>
</gene>
<keyword evidence="4" id="KW-0547">Nucleotide-binding</keyword>
<dbReference type="InterPro" id="IPR015191">
    <property type="entry name" value="SelB_WHD4"/>
</dbReference>
<evidence type="ECO:0000256" key="2">
    <source>
        <dbReference type="ARBA" id="ARBA00015953"/>
    </source>
</evidence>
<dbReference type="InterPro" id="IPR031157">
    <property type="entry name" value="G_TR_CS"/>
</dbReference>
<dbReference type="SUPFAM" id="SSF52540">
    <property type="entry name" value="P-loop containing nucleoside triphosphate hydrolases"/>
    <property type="match status" value="1"/>
</dbReference>
<dbReference type="CDD" id="cd03696">
    <property type="entry name" value="SelB_II"/>
    <property type="match status" value="1"/>
</dbReference>
<dbReference type="AlphaFoldDB" id="A0A916UP78"/>
<dbReference type="Pfam" id="PF09106">
    <property type="entry name" value="WHD_2nd_SelB"/>
    <property type="match status" value="1"/>
</dbReference>
<dbReference type="SUPFAM" id="SSF50447">
    <property type="entry name" value="Translation proteins"/>
    <property type="match status" value="1"/>
</dbReference>
<dbReference type="PROSITE" id="PS51722">
    <property type="entry name" value="G_TR_2"/>
    <property type="match status" value="1"/>
</dbReference>
<dbReference type="PANTHER" id="PTHR43721">
    <property type="entry name" value="ELONGATION FACTOR TU-RELATED"/>
    <property type="match status" value="1"/>
</dbReference>
<dbReference type="Pfam" id="PF09107">
    <property type="entry name" value="WHD_3rd_SelB"/>
    <property type="match status" value="1"/>
</dbReference>
<evidence type="ECO:0000313" key="11">
    <source>
        <dbReference type="Proteomes" id="UP000637423"/>
    </source>
</evidence>
<dbReference type="SUPFAM" id="SSF50465">
    <property type="entry name" value="EF-Tu/eEF-1alpha/eIF2-gamma C-terminal domain"/>
    <property type="match status" value="1"/>
</dbReference>
<protein>
    <recommendedName>
        <fullName evidence="2">Selenocysteine-specific elongation factor</fullName>
    </recommendedName>
    <alternativeName>
        <fullName evidence="8">SelB translation factor</fullName>
    </alternativeName>
</protein>
<dbReference type="InterPro" id="IPR000795">
    <property type="entry name" value="T_Tr_GTP-bd_dom"/>
</dbReference>
<dbReference type="PROSITE" id="PS00301">
    <property type="entry name" value="G_TR_1"/>
    <property type="match status" value="1"/>
</dbReference>
<organism evidence="10 11">
    <name type="scientific">Undibacterium terreum</name>
    <dbReference type="NCBI Taxonomy" id="1224302"/>
    <lineage>
        <taxon>Bacteria</taxon>
        <taxon>Pseudomonadati</taxon>
        <taxon>Pseudomonadota</taxon>
        <taxon>Betaproteobacteria</taxon>
        <taxon>Burkholderiales</taxon>
        <taxon>Oxalobacteraceae</taxon>
        <taxon>Undibacterium</taxon>
    </lineage>
</organism>
<dbReference type="Pfam" id="PF00009">
    <property type="entry name" value="GTP_EFTU"/>
    <property type="match status" value="1"/>
</dbReference>
<dbReference type="GO" id="GO:0003723">
    <property type="term" value="F:RNA binding"/>
    <property type="evidence" value="ECO:0007669"/>
    <property type="project" value="InterPro"/>
</dbReference>
<comment type="function">
    <text evidence="7">Translation factor necessary for the incorporation of selenocysteine into proteins. It probably replaces EF-Tu for the insertion of selenocysteine directed by the UGA codon. SelB binds GTP and GDP.</text>
</comment>
<dbReference type="SUPFAM" id="SSF46785">
    <property type="entry name" value="Winged helix' DNA-binding domain"/>
    <property type="match status" value="3"/>
</dbReference>
<accession>A0A916UP78</accession>
<name>A0A916UP78_9BURK</name>
<sequence length="659" mass="71596">MIVGTAGHIDHGKTTLTRALTGVDTDRLKEEKARGISIELGYAYTPLPNGDVLGLIDVPGHEKLIHTMAAGASGIDYALLVIAVDDGIMPQTREHLAILQLLGVRQAAVVLTKIDRADATRIAAVEADIASLLAGTLFAGAPVFRTQANAEGNPGVASLKQHLEDIAQAMPPQHEKRLFRLAIDRVFTLSGHGTIIAGTALAGSVRAGDELLLAPSGKLVRVRSIHAQNRAAETGLAGQRLALNLAGIEKENISRGDWILAPAMAQCSDRLDVELDMLADAGVTLKPWSPVHVHLGAAHRTAHVLMLDTASSDALVPGQHARAQLVFDAPVHAVPGDRFVLRNAQASRTIGGGRVLDPFGPARKRRSPARHAWLDALRLYLESGDASLLLQHSPLGLSRSSMMRLTHLPAEQLHFGEGICSIPLRGDDAVLISTAALEALANRVLQALRSFHEQFPDEMGPQLPRLKRIVEPDAEEQVWKYLIQQLGASGRLIQQGPWLRLPEHATELKSQEQALADKLMLSLLNAGFDPPWVRDLAKEQRVAENEVRDLLRKLAMRGQVYQVVRDLFYHPQRIAELSSLIKDIARDEAADGKGGKGKKQNAGTVNKAVDAAGFRDASGLGRKRAIQLLEFFDRVGYTRRLRDTHILRADSQWQANDLS</sequence>
<feature type="domain" description="Tr-type G" evidence="9">
    <location>
        <begin position="1"/>
        <end position="173"/>
    </location>
</feature>
<dbReference type="PRINTS" id="PR00315">
    <property type="entry name" value="ELONGATNFCT"/>
</dbReference>
<evidence type="ECO:0000256" key="6">
    <source>
        <dbReference type="ARBA" id="ARBA00023134"/>
    </source>
</evidence>
<dbReference type="GO" id="GO:0005829">
    <property type="term" value="C:cytosol"/>
    <property type="evidence" value="ECO:0007669"/>
    <property type="project" value="TreeGrafter"/>
</dbReference>
<dbReference type="PANTHER" id="PTHR43721:SF22">
    <property type="entry name" value="ELONGATION FACTOR TU, MITOCHONDRIAL"/>
    <property type="match status" value="1"/>
</dbReference>
<dbReference type="InterPro" id="IPR057335">
    <property type="entry name" value="Beta-barrel_SelB"/>
</dbReference>
<dbReference type="InterPro" id="IPR004161">
    <property type="entry name" value="EFTu-like_2"/>
</dbReference>
<dbReference type="InterPro" id="IPR009001">
    <property type="entry name" value="Transl_elong_EF1A/Init_IF2_C"/>
</dbReference>
<evidence type="ECO:0000256" key="7">
    <source>
        <dbReference type="ARBA" id="ARBA00025526"/>
    </source>
</evidence>
<evidence type="ECO:0000256" key="3">
    <source>
        <dbReference type="ARBA" id="ARBA00022490"/>
    </source>
</evidence>
<dbReference type="EMBL" id="BMED01000002">
    <property type="protein sequence ID" value="GGC78190.1"/>
    <property type="molecule type" value="Genomic_DNA"/>
</dbReference>
<evidence type="ECO:0000256" key="1">
    <source>
        <dbReference type="ARBA" id="ARBA00004496"/>
    </source>
</evidence>
<dbReference type="RefSeq" id="WP_188566510.1">
    <property type="nucleotide sequence ID" value="NZ_BMED01000002.1"/>
</dbReference>
<evidence type="ECO:0000256" key="5">
    <source>
        <dbReference type="ARBA" id="ARBA00022917"/>
    </source>
</evidence>
<dbReference type="InterPro" id="IPR027417">
    <property type="entry name" value="P-loop_NTPase"/>
</dbReference>
<dbReference type="InterPro" id="IPR004535">
    <property type="entry name" value="Transl_elong_SelB"/>
</dbReference>
<dbReference type="Proteomes" id="UP000637423">
    <property type="component" value="Unassembled WGS sequence"/>
</dbReference>
<evidence type="ECO:0000313" key="10">
    <source>
        <dbReference type="EMBL" id="GGC78190.1"/>
    </source>
</evidence>
<dbReference type="InterPro" id="IPR050055">
    <property type="entry name" value="EF-Tu_GTPase"/>
</dbReference>
<evidence type="ECO:0000259" key="9">
    <source>
        <dbReference type="PROSITE" id="PS51722"/>
    </source>
</evidence>
<dbReference type="PROSITE" id="PS00137">
    <property type="entry name" value="SUBTILASE_HIS"/>
    <property type="match status" value="1"/>
</dbReference>
<comment type="subcellular location">
    <subcellularLocation>
        <location evidence="1">Cytoplasm</location>
    </subcellularLocation>
</comment>
<dbReference type="GO" id="GO:0001514">
    <property type="term" value="P:selenocysteine incorporation"/>
    <property type="evidence" value="ECO:0007669"/>
    <property type="project" value="InterPro"/>
</dbReference>
<dbReference type="Gene3D" id="1.10.10.10">
    <property type="entry name" value="Winged helix-like DNA-binding domain superfamily/Winged helix DNA-binding domain"/>
    <property type="match status" value="3"/>
</dbReference>
<dbReference type="InterPro" id="IPR015190">
    <property type="entry name" value="Elong_fac_SelB-wing-hlx_typ-2"/>
</dbReference>
<dbReference type="NCBIfam" id="TIGR00475">
    <property type="entry name" value="selB"/>
    <property type="match status" value="1"/>
</dbReference>
<keyword evidence="6" id="KW-0342">GTP-binding</keyword>
<dbReference type="Pfam" id="PF03144">
    <property type="entry name" value="GTP_EFTU_D2"/>
    <property type="match status" value="1"/>
</dbReference>
<dbReference type="InterPro" id="IPR022398">
    <property type="entry name" value="Peptidase_S8_His-AS"/>
</dbReference>
<reference evidence="10" key="2">
    <citation type="submission" date="2020-09" db="EMBL/GenBank/DDBJ databases">
        <authorList>
            <person name="Sun Q."/>
            <person name="Zhou Y."/>
        </authorList>
    </citation>
    <scope>NUCLEOTIDE SEQUENCE</scope>
    <source>
        <strain evidence="10">CGMCC 1.10998</strain>
    </source>
</reference>
<dbReference type="Pfam" id="PF21214">
    <property type="entry name" value="WHD_2nd_SelB_bact"/>
    <property type="match status" value="1"/>
</dbReference>
<evidence type="ECO:0000256" key="8">
    <source>
        <dbReference type="ARBA" id="ARBA00031615"/>
    </source>
</evidence>
<evidence type="ECO:0000256" key="4">
    <source>
        <dbReference type="ARBA" id="ARBA00022741"/>
    </source>
</evidence>
<dbReference type="Gene3D" id="2.40.30.10">
    <property type="entry name" value="Translation factors"/>
    <property type="match status" value="1"/>
</dbReference>
<reference evidence="10" key="1">
    <citation type="journal article" date="2014" name="Int. J. Syst. Evol. Microbiol.">
        <title>Complete genome sequence of Corynebacterium casei LMG S-19264T (=DSM 44701T), isolated from a smear-ripened cheese.</title>
        <authorList>
            <consortium name="US DOE Joint Genome Institute (JGI-PGF)"/>
            <person name="Walter F."/>
            <person name="Albersmeier A."/>
            <person name="Kalinowski J."/>
            <person name="Ruckert C."/>
        </authorList>
    </citation>
    <scope>NUCLEOTIDE SEQUENCE</scope>
    <source>
        <strain evidence="10">CGMCC 1.10998</strain>
    </source>
</reference>
<keyword evidence="3" id="KW-0963">Cytoplasm</keyword>
<comment type="caution">
    <text evidence="10">The sequence shown here is derived from an EMBL/GenBank/DDBJ whole genome shotgun (WGS) entry which is preliminary data.</text>
</comment>
<dbReference type="Gene3D" id="3.40.50.300">
    <property type="entry name" value="P-loop containing nucleotide triphosphate hydrolases"/>
    <property type="match status" value="1"/>
</dbReference>